<evidence type="ECO:0000313" key="3">
    <source>
        <dbReference type="EMBL" id="PVG83663.1"/>
    </source>
</evidence>
<dbReference type="AlphaFoldDB" id="A0A2T8FD84"/>
<keyword evidence="4" id="KW-1185">Reference proteome</keyword>
<dbReference type="InterPro" id="IPR006311">
    <property type="entry name" value="TAT_signal"/>
</dbReference>
<name>A0A2T8FD84_9ACTN</name>
<dbReference type="NCBIfam" id="TIGR03057">
    <property type="entry name" value="xxxLxxG_by_4"/>
    <property type="match status" value="5"/>
</dbReference>
<evidence type="ECO:0000256" key="2">
    <source>
        <dbReference type="SAM" id="SignalP"/>
    </source>
</evidence>
<gene>
    <name evidence="3" type="ORF">DDE18_04880</name>
</gene>
<feature type="transmembrane region" description="Helical" evidence="1">
    <location>
        <begin position="828"/>
        <end position="847"/>
    </location>
</feature>
<keyword evidence="1" id="KW-0472">Membrane</keyword>
<keyword evidence="2" id="KW-0732">Signal</keyword>
<dbReference type="PROSITE" id="PS51318">
    <property type="entry name" value="TAT"/>
    <property type="match status" value="1"/>
</dbReference>
<dbReference type="Proteomes" id="UP000246018">
    <property type="component" value="Unassembled WGS sequence"/>
</dbReference>
<dbReference type="EMBL" id="QDGZ01000002">
    <property type="protein sequence ID" value="PVG83663.1"/>
    <property type="molecule type" value="Genomic_DNA"/>
</dbReference>
<keyword evidence="1" id="KW-0812">Transmembrane</keyword>
<protein>
    <recommendedName>
        <fullName evidence="5">Gram-positive cocci surface proteins LPxTG domain-containing protein</fullName>
    </recommendedName>
</protein>
<evidence type="ECO:0000256" key="1">
    <source>
        <dbReference type="SAM" id="Phobius"/>
    </source>
</evidence>
<dbReference type="Gene3D" id="1.10.287.950">
    <property type="entry name" value="Methyl-accepting chemotaxis protein"/>
    <property type="match status" value="1"/>
</dbReference>
<evidence type="ECO:0000313" key="4">
    <source>
        <dbReference type="Proteomes" id="UP000246018"/>
    </source>
</evidence>
<comment type="caution">
    <text evidence="3">The sequence shown here is derived from an EMBL/GenBank/DDBJ whole genome shotgun (WGS) entry which is preliminary data.</text>
</comment>
<reference evidence="3 4" key="1">
    <citation type="submission" date="2018-04" db="EMBL/GenBank/DDBJ databases">
        <title>Genome of Nocardioides gansuensis WSJ-1.</title>
        <authorList>
            <person name="Wu S."/>
            <person name="Wang G."/>
        </authorList>
    </citation>
    <scope>NUCLEOTIDE SEQUENCE [LARGE SCALE GENOMIC DNA]</scope>
    <source>
        <strain evidence="3 4">WSJ-1</strain>
    </source>
</reference>
<dbReference type="InterPro" id="IPR023908">
    <property type="entry name" value="xxxLxxG_rpt"/>
</dbReference>
<keyword evidence="1" id="KW-1133">Transmembrane helix</keyword>
<organism evidence="3 4">
    <name type="scientific">Nocardioides gansuensis</name>
    <dbReference type="NCBI Taxonomy" id="2138300"/>
    <lineage>
        <taxon>Bacteria</taxon>
        <taxon>Bacillati</taxon>
        <taxon>Actinomycetota</taxon>
        <taxon>Actinomycetes</taxon>
        <taxon>Propionibacteriales</taxon>
        <taxon>Nocardioidaceae</taxon>
        <taxon>Nocardioides</taxon>
    </lineage>
</organism>
<sequence>MTSTMQRRSLARVGAGLAALALGSTMLPAFAAEEDGEVAVTNTETVQVYLAPTGEIETRRVYEQLTLSGDGTLDLENPVETAGLRNLDGFGTFEVDGGLQRGTVSVDGVERFRSVSDYRGDLPLEVEIEYRLDGERVEADDVVGADGLLEVFYTVRNITSEPQEITFTDGAGSTVTESVDVPIPMVGSVSTVLPANFTDVETSGANMAGDGKGGTKLTFTMTLVPPLGEDTVRVGYQARVSDATIPAATVSALPVNPLASPAFKSAASSYEAGSQTGEKLAAGATEIDSNLLKLRDGTGELILGLIQLRNGASQLRDGLAGRAAPGAAKLATGAGALRDGLTQIDSGADRLDTGAGKLRDGAGQLGAGAEELKAGAAKLDAGAKQLHTGTGTALAGSMSLTAGLSKISSGLKTLGGEQGLGAAGKGIDALQAGVDQLLAGFGSATQDGTLLYALNALSGGLGQLEGGAGQLAGGLGQLRGDAGVLADPADGSGLAKAKNAVDVIKGGLDESLKPGGSLDQLVGGLTGVKTAFCSSHPTLSAQCAGTVDQLIAGVGVSRTNLGQAAGGLGAVSGGLGQALGALDAQLVPGAQALHAGLIQAKTGATKAHQGGIALKDGVAKVGAGLTQLESGLATAISGVLQLSTGATAAYTGSSALTEGLGKLSGGTGELATGTGKLAAGSGKLSEGADKVAGGAGQLADGTTKLADGTQEAAAGSARLADGATELSTGLGEAASGSGRLADGLARAASGAPAIRDGAGRLSKEGMSKLIGAGEDTAMDYGKLAAIVAAGSERAEAEAMAYGAPQGAQGLTAYSFEIRGDTGEGGRNVTRGVLAGLLLAAGLGVVALRRRIV</sequence>
<accession>A0A2T8FD84</accession>
<dbReference type="RefSeq" id="WP_116571137.1">
    <property type="nucleotide sequence ID" value="NZ_QDGZ01000002.1"/>
</dbReference>
<evidence type="ECO:0008006" key="5">
    <source>
        <dbReference type="Google" id="ProtNLM"/>
    </source>
</evidence>
<dbReference type="OrthoDB" id="3199549at2"/>
<feature type="signal peptide" evidence="2">
    <location>
        <begin position="1"/>
        <end position="31"/>
    </location>
</feature>
<proteinExistence type="predicted"/>
<feature type="chain" id="PRO_5015439951" description="Gram-positive cocci surface proteins LPxTG domain-containing protein" evidence="2">
    <location>
        <begin position="32"/>
        <end position="852"/>
    </location>
</feature>